<organism evidence="3 4">
    <name type="scientific">Aquibacillus koreensis</name>
    <dbReference type="NCBI Taxonomy" id="279446"/>
    <lineage>
        <taxon>Bacteria</taxon>
        <taxon>Bacillati</taxon>
        <taxon>Bacillota</taxon>
        <taxon>Bacilli</taxon>
        <taxon>Bacillales</taxon>
        <taxon>Bacillaceae</taxon>
        <taxon>Aquibacillus</taxon>
    </lineage>
</organism>
<dbReference type="RefSeq" id="WP_259865375.1">
    <property type="nucleotide sequence ID" value="NZ_JAMQJZ010000023.1"/>
</dbReference>
<protein>
    <submittedName>
        <fullName evidence="3">Fumarylacetoacetate hydrolase family protein</fullName>
    </submittedName>
</protein>
<dbReference type="Gene3D" id="3.90.850.10">
    <property type="entry name" value="Fumarylacetoacetase-like, C-terminal domain"/>
    <property type="match status" value="1"/>
</dbReference>
<evidence type="ECO:0000313" key="3">
    <source>
        <dbReference type="EMBL" id="MDC3422578.1"/>
    </source>
</evidence>
<evidence type="ECO:0000256" key="1">
    <source>
        <dbReference type="ARBA" id="ARBA00022723"/>
    </source>
</evidence>
<dbReference type="GO" id="GO:0046872">
    <property type="term" value="F:metal ion binding"/>
    <property type="evidence" value="ECO:0007669"/>
    <property type="project" value="UniProtKB-KW"/>
</dbReference>
<dbReference type="PANTHER" id="PTHR11820">
    <property type="entry name" value="ACYLPYRUVASE"/>
    <property type="match status" value="1"/>
</dbReference>
<dbReference type="Proteomes" id="UP001145072">
    <property type="component" value="Unassembled WGS sequence"/>
</dbReference>
<keyword evidence="4" id="KW-1185">Reference proteome</keyword>
<evidence type="ECO:0000313" key="4">
    <source>
        <dbReference type="Proteomes" id="UP001145072"/>
    </source>
</evidence>
<evidence type="ECO:0000259" key="2">
    <source>
        <dbReference type="Pfam" id="PF01557"/>
    </source>
</evidence>
<reference evidence="3" key="1">
    <citation type="submission" date="2022-06" db="EMBL/GenBank/DDBJ databases">
        <title>Aquibacillus sp. a new bacterium isolated from soil saline samples.</title>
        <authorList>
            <person name="Galisteo C."/>
            <person name="De La Haba R."/>
            <person name="Sanchez-Porro C."/>
            <person name="Ventosa A."/>
        </authorList>
    </citation>
    <scope>NUCLEOTIDE SEQUENCE</scope>
    <source>
        <strain evidence="3">JCM 12387</strain>
    </source>
</reference>
<gene>
    <name evidence="3" type="ORF">NC661_19680</name>
</gene>
<dbReference type="InterPro" id="IPR011234">
    <property type="entry name" value="Fumarylacetoacetase-like_C"/>
</dbReference>
<feature type="domain" description="Fumarylacetoacetase-like C-terminal" evidence="2">
    <location>
        <begin position="86"/>
        <end position="285"/>
    </location>
</feature>
<dbReference type="EMBL" id="JAMQJZ010000023">
    <property type="protein sequence ID" value="MDC3422578.1"/>
    <property type="molecule type" value="Genomic_DNA"/>
</dbReference>
<dbReference type="Pfam" id="PF01557">
    <property type="entry name" value="FAA_hydrolase"/>
    <property type="match status" value="1"/>
</dbReference>
<proteinExistence type="predicted"/>
<dbReference type="GO" id="GO:0016787">
    <property type="term" value="F:hydrolase activity"/>
    <property type="evidence" value="ECO:0007669"/>
    <property type="project" value="UniProtKB-KW"/>
</dbReference>
<dbReference type="InterPro" id="IPR036663">
    <property type="entry name" value="Fumarylacetoacetase_C_sf"/>
</dbReference>
<keyword evidence="1" id="KW-0479">Metal-binding</keyword>
<keyword evidence="3" id="KW-0378">Hydrolase</keyword>
<name>A0A9X3WPN6_9BACI</name>
<comment type="caution">
    <text evidence="3">The sequence shown here is derived from an EMBL/GenBank/DDBJ whole genome shotgun (WGS) entry which is preliminary data.</text>
</comment>
<accession>A0A9X3WPN6</accession>
<dbReference type="AlphaFoldDB" id="A0A9X3WPN6"/>
<sequence>MRLSTLKQNGLETAAIRVKDNFVLMESINHNEGKEWPVEIYDLLQQGKLEEVIDWYENGGKAKLLDYEKIPMNEVIYAPLYRRPRKIWGVGLNYIDSSEQSLEDVPYSDPVSFMKPDTSIIGPEDNIQIPHQSKHTTAEAELAIIIGKECYDISEEESEGVIAGYTTAFDMTESKIHSENHRFLTRAKSFNTFFSFGPELITKGAISNVSELVIQTVLNGEKKHENTVMNMRYSPYFIVSFHSKVMTLLPGDIILTGTPGAVLIRDGDVVESHITGFQPLINKVVG</sequence>
<dbReference type="SUPFAM" id="SSF56529">
    <property type="entry name" value="FAH"/>
    <property type="match status" value="1"/>
</dbReference>